<reference evidence="2" key="1">
    <citation type="submission" date="2015-04" db="UniProtKB">
        <authorList>
            <consortium name="EnsemblPlants"/>
        </authorList>
    </citation>
    <scope>IDENTIFICATION</scope>
    <source>
        <strain evidence="2">SL10</strain>
    </source>
</reference>
<dbReference type="Gramene" id="ONIVA03G36700.1">
    <property type="protein sequence ID" value="ONIVA03G36700.1"/>
    <property type="gene ID" value="ONIVA03G36700"/>
</dbReference>
<proteinExistence type="predicted"/>
<evidence type="ECO:0000256" key="1">
    <source>
        <dbReference type="SAM" id="Phobius"/>
    </source>
</evidence>
<evidence type="ECO:0000313" key="2">
    <source>
        <dbReference type="EnsemblPlants" id="ONIVA03G36700.1"/>
    </source>
</evidence>
<keyword evidence="1" id="KW-0472">Membrane</keyword>
<dbReference type="Proteomes" id="UP000006591">
    <property type="component" value="Chromosome 3"/>
</dbReference>
<name>A0A0E0GU66_ORYNI</name>
<reference evidence="2" key="2">
    <citation type="submission" date="2018-04" db="EMBL/GenBank/DDBJ databases">
        <title>OnivRS2 (Oryza nivara Reference Sequence Version 2).</title>
        <authorList>
            <person name="Zhang J."/>
            <person name="Kudrna D."/>
            <person name="Lee S."/>
            <person name="Talag J."/>
            <person name="Rajasekar S."/>
            <person name="Welchert J."/>
            <person name="Hsing Y.-I."/>
            <person name="Wing R.A."/>
        </authorList>
    </citation>
    <scope>NUCLEOTIDE SEQUENCE [LARGE SCALE GENOMIC DNA]</scope>
    <source>
        <strain evidence="2">SL10</strain>
    </source>
</reference>
<keyword evidence="3" id="KW-1185">Reference proteome</keyword>
<keyword evidence="1" id="KW-1133">Transmembrane helix</keyword>
<protein>
    <submittedName>
        <fullName evidence="2">Uncharacterized protein</fullName>
    </submittedName>
</protein>
<accession>A0A0E0GU66</accession>
<feature type="transmembrane region" description="Helical" evidence="1">
    <location>
        <begin position="53"/>
        <end position="77"/>
    </location>
</feature>
<dbReference type="EnsemblPlants" id="ONIVA03G36700.1">
    <property type="protein sequence ID" value="ONIVA03G36700.1"/>
    <property type="gene ID" value="ONIVA03G36700"/>
</dbReference>
<dbReference type="AlphaFoldDB" id="A0A0E0GU66"/>
<dbReference type="HOGENOM" id="CLU_1491332_0_0_1"/>
<organism evidence="2">
    <name type="scientific">Oryza nivara</name>
    <name type="common">Indian wild rice</name>
    <name type="synonym">Oryza sativa f. spontanea</name>
    <dbReference type="NCBI Taxonomy" id="4536"/>
    <lineage>
        <taxon>Eukaryota</taxon>
        <taxon>Viridiplantae</taxon>
        <taxon>Streptophyta</taxon>
        <taxon>Embryophyta</taxon>
        <taxon>Tracheophyta</taxon>
        <taxon>Spermatophyta</taxon>
        <taxon>Magnoliopsida</taxon>
        <taxon>Liliopsida</taxon>
        <taxon>Poales</taxon>
        <taxon>Poaceae</taxon>
        <taxon>BOP clade</taxon>
        <taxon>Oryzoideae</taxon>
        <taxon>Oryzeae</taxon>
        <taxon>Oryzinae</taxon>
        <taxon>Oryza</taxon>
    </lineage>
</organism>
<keyword evidence="1" id="KW-0812">Transmembrane</keyword>
<sequence>MEQNSEPILPTCKIESPARLQKCWAYPCIEALGNGRRPPASRNLPVSAAGDTIHLAAVHLGAIGLVVGAAAALHTLLIPMHNHVQITTISSMAGLSPPLRLRRRVTEYYSGAVIVADEEVEADGHVGLADVVAALADVAAFAGAGAAAAAAAAAVPTERRRPVARATVRLPMHGAARSNAT</sequence>
<evidence type="ECO:0000313" key="3">
    <source>
        <dbReference type="Proteomes" id="UP000006591"/>
    </source>
</evidence>